<sequence>MKKRYIKPARSRNFHVITNTLLSIGVLLALLAIGLLAARSAHAEDAKSGAKAASTENTLIIGAGAAFGPRYSGSDQNMAGPLLLLDYSTSSGFFASTMRGLGYGSTIGAFNYSAALGYRGGREEKDESDFGFSSGSTRLRGMGDIKGSASAILSLGYTPVEWLNLSVTADLALSQRNNGNALHFGVSSPFYSGPSDKLTLAATASVGDNKYMQTYYGVTSLQHQNSGYRAFKPKSGLYEVNASLSWEHRFDAKWALQTMVGATRLQGDAAKSPLASRRLSPNAAIYLTYTY</sequence>
<evidence type="ECO:0000256" key="2">
    <source>
        <dbReference type="ARBA" id="ARBA00005722"/>
    </source>
</evidence>
<name>A0A127PXU8_9BURK</name>
<dbReference type="Pfam" id="PF06629">
    <property type="entry name" value="MipA"/>
    <property type="match status" value="1"/>
</dbReference>
<dbReference type="RefSeq" id="WP_061935703.1">
    <property type="nucleotide sequence ID" value="NZ_CP013234.1"/>
</dbReference>
<dbReference type="PANTHER" id="PTHR38776:SF1">
    <property type="entry name" value="MLTA-INTERACTING PROTEIN-RELATED"/>
    <property type="match status" value="1"/>
</dbReference>
<evidence type="ECO:0000313" key="7">
    <source>
        <dbReference type="Proteomes" id="UP000074561"/>
    </source>
</evidence>
<gene>
    <name evidence="6" type="ORF">CPter91_0175</name>
</gene>
<accession>A0A127PXU8</accession>
<evidence type="ECO:0000313" key="6">
    <source>
        <dbReference type="EMBL" id="AMP02574.1"/>
    </source>
</evidence>
<reference evidence="6 7" key="1">
    <citation type="submission" date="2015-11" db="EMBL/GenBank/DDBJ databases">
        <title>Exploring the genomic traits of fungus-feeding bacterial genus Collimonas.</title>
        <authorList>
            <person name="Song C."/>
            <person name="Schmidt R."/>
            <person name="de Jager V."/>
            <person name="Krzyzanowska D."/>
            <person name="Jongedijk E."/>
            <person name="Cankar K."/>
            <person name="Beekwilder J."/>
            <person name="van Veen A."/>
            <person name="de Boer W."/>
            <person name="van Veen J.A."/>
            <person name="Garbeva P."/>
        </authorList>
    </citation>
    <scope>NUCLEOTIDE SEQUENCE [LARGE SCALE GENOMIC DNA]</scope>
    <source>
        <strain evidence="6 7">Ter91</strain>
    </source>
</reference>
<evidence type="ECO:0000256" key="5">
    <source>
        <dbReference type="ARBA" id="ARBA00023237"/>
    </source>
</evidence>
<dbReference type="GO" id="GO:0009279">
    <property type="term" value="C:cell outer membrane"/>
    <property type="evidence" value="ECO:0007669"/>
    <property type="project" value="UniProtKB-SubCell"/>
</dbReference>
<proteinExistence type="inferred from homology"/>
<dbReference type="OrthoDB" id="8585044at2"/>
<dbReference type="PANTHER" id="PTHR38776">
    <property type="entry name" value="MLTA-INTERACTING PROTEIN-RELATED"/>
    <property type="match status" value="1"/>
</dbReference>
<evidence type="ECO:0000256" key="3">
    <source>
        <dbReference type="ARBA" id="ARBA00022729"/>
    </source>
</evidence>
<protein>
    <submittedName>
        <fullName evidence="6">MltA-interacting MipA family protein</fullName>
    </submittedName>
</protein>
<comment type="subcellular location">
    <subcellularLocation>
        <location evidence="1">Cell outer membrane</location>
    </subcellularLocation>
</comment>
<dbReference type="PATRIC" id="fig|279113.9.peg.176"/>
<keyword evidence="5" id="KW-0998">Cell outer membrane</keyword>
<dbReference type="InterPro" id="IPR010583">
    <property type="entry name" value="MipA"/>
</dbReference>
<comment type="similarity">
    <text evidence="2">Belongs to the MipA/OmpV family.</text>
</comment>
<keyword evidence="3" id="KW-0732">Signal</keyword>
<dbReference type="KEGG" id="cpra:CPter91_0175"/>
<dbReference type="EMBL" id="CP013234">
    <property type="protein sequence ID" value="AMP02574.1"/>
    <property type="molecule type" value="Genomic_DNA"/>
</dbReference>
<organism evidence="6 7">
    <name type="scientific">Collimonas pratensis</name>
    <dbReference type="NCBI Taxonomy" id="279113"/>
    <lineage>
        <taxon>Bacteria</taxon>
        <taxon>Pseudomonadati</taxon>
        <taxon>Pseudomonadota</taxon>
        <taxon>Betaproteobacteria</taxon>
        <taxon>Burkholderiales</taxon>
        <taxon>Oxalobacteraceae</taxon>
        <taxon>Collimonas</taxon>
    </lineage>
</organism>
<dbReference type="AlphaFoldDB" id="A0A127PXU8"/>
<dbReference type="STRING" id="279113.CPter91_0175"/>
<evidence type="ECO:0000256" key="4">
    <source>
        <dbReference type="ARBA" id="ARBA00023136"/>
    </source>
</evidence>
<keyword evidence="4" id="KW-0472">Membrane</keyword>
<evidence type="ECO:0000256" key="1">
    <source>
        <dbReference type="ARBA" id="ARBA00004442"/>
    </source>
</evidence>
<dbReference type="Proteomes" id="UP000074561">
    <property type="component" value="Chromosome"/>
</dbReference>